<accession>A0ABY1BAM3</accession>
<comment type="caution">
    <text evidence="1">The sequence shown here is derived from an EMBL/GenBank/DDBJ whole genome shotgun (WGS) entry which is preliminary data.</text>
</comment>
<evidence type="ECO:0000313" key="1">
    <source>
        <dbReference type="EMBL" id="SEQ38924.1"/>
    </source>
</evidence>
<keyword evidence="2" id="KW-1185">Reference proteome</keyword>
<name>A0ABY1BAM3_9PSED</name>
<protein>
    <submittedName>
        <fullName evidence="1">Uncharacterized protein</fullName>
    </submittedName>
</protein>
<gene>
    <name evidence="1" type="ORF">SAMN05216600_105252</name>
</gene>
<proteinExistence type="predicted"/>
<evidence type="ECO:0000313" key="2">
    <source>
        <dbReference type="Proteomes" id="UP000198512"/>
    </source>
</evidence>
<dbReference type="EMBL" id="FOFP01000005">
    <property type="protein sequence ID" value="SEQ38924.1"/>
    <property type="molecule type" value="Genomic_DNA"/>
</dbReference>
<sequence length="146" mass="16889">MNLWLVLLLVGVVISPLSWLVPSRHQRGRSSVRVEARRLGLAMQLSRQEWPFWLEQPAPSMCAQYLRERRRGEAQEAWCFWQMRPGQWVDRWREPCTDARLAEQLAALPEDAYKAEATANTVAVCWGERNGLEALQRVDAFLQAQA</sequence>
<dbReference type="RefSeq" id="WP_069518953.1">
    <property type="nucleotide sequence ID" value="NZ_FOFP01000005.1"/>
</dbReference>
<dbReference type="Proteomes" id="UP000198512">
    <property type="component" value="Unassembled WGS sequence"/>
</dbReference>
<organism evidence="1 2">
    <name type="scientific">Pseudomonas cuatrocienegasensis</name>
    <dbReference type="NCBI Taxonomy" id="543360"/>
    <lineage>
        <taxon>Bacteria</taxon>
        <taxon>Pseudomonadati</taxon>
        <taxon>Pseudomonadota</taxon>
        <taxon>Gammaproteobacteria</taxon>
        <taxon>Pseudomonadales</taxon>
        <taxon>Pseudomonadaceae</taxon>
        <taxon>Pseudomonas</taxon>
    </lineage>
</organism>
<reference evidence="1 2" key="1">
    <citation type="submission" date="2016-10" db="EMBL/GenBank/DDBJ databases">
        <authorList>
            <person name="Varghese N."/>
            <person name="Submissions S."/>
        </authorList>
    </citation>
    <scope>NUCLEOTIDE SEQUENCE [LARGE SCALE GENOMIC DNA]</scope>
    <source>
        <strain evidence="1 2">CIP 109853</strain>
    </source>
</reference>